<feature type="signal peptide" evidence="1">
    <location>
        <begin position="1"/>
        <end position="20"/>
    </location>
</feature>
<dbReference type="AlphaFoldDB" id="A0A1B1UBZ8"/>
<feature type="chain" id="PRO_5008530333" evidence="1">
    <location>
        <begin position="21"/>
        <end position="128"/>
    </location>
</feature>
<keyword evidence="3" id="KW-1185">Reference proteome</keyword>
<evidence type="ECO:0000313" key="2">
    <source>
        <dbReference type="EMBL" id="ANW00292.1"/>
    </source>
</evidence>
<accession>A0A1B1UBZ8</accession>
<protein>
    <submittedName>
        <fullName evidence="2">Uncharacterized protein</fullName>
    </submittedName>
</protein>
<dbReference type="OrthoDB" id="7915804at2"/>
<dbReference type="RefSeq" id="WP_065727573.1">
    <property type="nucleotide sequence ID" value="NZ_CP016428.1"/>
</dbReference>
<proteinExistence type="predicted"/>
<gene>
    <name evidence="2" type="ORF">LMTR13_09035</name>
</gene>
<name>A0A1B1UBZ8_9BRAD</name>
<dbReference type="EMBL" id="CP016428">
    <property type="protein sequence ID" value="ANW00292.1"/>
    <property type="molecule type" value="Genomic_DNA"/>
</dbReference>
<organism evidence="2 3">
    <name type="scientific">Bradyrhizobium icense</name>
    <dbReference type="NCBI Taxonomy" id="1274631"/>
    <lineage>
        <taxon>Bacteria</taxon>
        <taxon>Pseudomonadati</taxon>
        <taxon>Pseudomonadota</taxon>
        <taxon>Alphaproteobacteria</taxon>
        <taxon>Hyphomicrobiales</taxon>
        <taxon>Nitrobacteraceae</taxon>
        <taxon>Bradyrhizobium</taxon>
    </lineage>
</organism>
<reference evidence="2 3" key="1">
    <citation type="submission" date="2016-07" db="EMBL/GenBank/DDBJ databases">
        <title>Complete genome sequence of Bradyrhizobium icense LMTR 13T, a potential inoculant strain isolated from lima bean (Phaseolus lunatus) in Peru.</title>
        <authorList>
            <person name="Ormeno-Orrillo E."/>
            <person name="Duran D."/>
            <person name="Rogel M.A."/>
            <person name="Rey L."/>
            <person name="Imperial J."/>
            <person name="Ruiz-Argueso T."/>
            <person name="Martinez-Romero E."/>
        </authorList>
    </citation>
    <scope>NUCLEOTIDE SEQUENCE [LARGE SCALE GENOMIC DNA]</scope>
    <source>
        <strain evidence="2 3">LMTR 13</strain>
    </source>
</reference>
<evidence type="ECO:0000313" key="3">
    <source>
        <dbReference type="Proteomes" id="UP000092839"/>
    </source>
</evidence>
<evidence type="ECO:0000256" key="1">
    <source>
        <dbReference type="SAM" id="SignalP"/>
    </source>
</evidence>
<keyword evidence="1" id="KW-0732">Signal</keyword>
<dbReference type="STRING" id="1274631.LMTR13_09035"/>
<dbReference type="KEGG" id="bic:LMTR13_09035"/>
<sequence>MKASLVVALLVSLIPCAVSAQQTSHKENVTPIAQHGGQAFEAGDYHLEWVSKGEIVEVYLTDHDNKAVSGTGHKGVAVILVDGKAQRIPLEPDGQNRLSGKASKSLPTSIKGVVQVTRPNGKTVQGKL</sequence>
<dbReference type="Proteomes" id="UP000092839">
    <property type="component" value="Chromosome"/>
</dbReference>